<feature type="transmembrane region" description="Helical" evidence="2">
    <location>
        <begin position="283"/>
        <end position="306"/>
    </location>
</feature>
<dbReference type="EMBL" id="JMKJ01000277">
    <property type="protein sequence ID" value="KGG51459.1"/>
    <property type="molecule type" value="Genomic_DNA"/>
</dbReference>
<evidence type="ECO:0000313" key="4">
    <source>
        <dbReference type="Proteomes" id="UP000029725"/>
    </source>
</evidence>
<keyword evidence="4" id="KW-1185">Reference proteome</keyword>
<feature type="region of interest" description="Disordered" evidence="1">
    <location>
        <begin position="245"/>
        <end position="273"/>
    </location>
</feature>
<evidence type="ECO:0000256" key="1">
    <source>
        <dbReference type="SAM" id="MobiDB-lite"/>
    </source>
</evidence>
<comment type="caution">
    <text evidence="3">The sequence shown here is derived from an EMBL/GenBank/DDBJ whole genome shotgun (WGS) entry which is preliminary data.</text>
</comment>
<feature type="transmembrane region" description="Helical" evidence="2">
    <location>
        <begin position="20"/>
        <end position="38"/>
    </location>
</feature>
<dbReference type="RefSeq" id="XP_013237886.1">
    <property type="nucleotide sequence ID" value="XM_013382432.1"/>
</dbReference>
<reference evidence="3 4" key="1">
    <citation type="submission" date="2014-04" db="EMBL/GenBank/DDBJ databases">
        <title>A new species of microsporidia sheds light on the evolution of extreme parasitism.</title>
        <authorList>
            <person name="Haag K.L."/>
            <person name="James T.Y."/>
            <person name="Larsson R."/>
            <person name="Schaer T.M."/>
            <person name="Refardt D."/>
            <person name="Pombert J.-F."/>
            <person name="Ebert D."/>
        </authorList>
    </citation>
    <scope>NUCLEOTIDE SEQUENCE [LARGE SCALE GENOMIC DNA]</scope>
    <source>
        <strain evidence="3 4">UGP3</strain>
        <tissue evidence="3">Spores</tissue>
    </source>
</reference>
<feature type="transmembrane region" description="Helical" evidence="2">
    <location>
        <begin position="318"/>
        <end position="340"/>
    </location>
</feature>
<protein>
    <submittedName>
        <fullName evidence="3">Uncharacterized protein</fullName>
    </submittedName>
</protein>
<dbReference type="HOGENOM" id="CLU_713870_0_0_1"/>
<feature type="transmembrane region" description="Helical" evidence="2">
    <location>
        <begin position="182"/>
        <end position="204"/>
    </location>
</feature>
<keyword evidence="2" id="KW-0812">Transmembrane</keyword>
<proteinExistence type="predicted"/>
<keyword evidence="2" id="KW-0472">Membrane</keyword>
<gene>
    <name evidence="3" type="ORF">DI09_34p100</name>
</gene>
<feature type="transmembrane region" description="Helical" evidence="2">
    <location>
        <begin position="360"/>
        <end position="381"/>
    </location>
</feature>
<organism evidence="3 4">
    <name type="scientific">Mitosporidium daphniae</name>
    <dbReference type="NCBI Taxonomy" id="1485682"/>
    <lineage>
        <taxon>Eukaryota</taxon>
        <taxon>Fungi</taxon>
        <taxon>Fungi incertae sedis</taxon>
        <taxon>Microsporidia</taxon>
        <taxon>Mitosporidium</taxon>
    </lineage>
</organism>
<accession>A0A098VRN1</accession>
<evidence type="ECO:0000313" key="3">
    <source>
        <dbReference type="EMBL" id="KGG51459.1"/>
    </source>
</evidence>
<sequence length="387" mass="43804">MQGYVLKVHESALHTLRSSYLSFVGLAIFDAIMVDIFYPGLLQFLFHCVLFLWITVPVVFWKQSISNLFSFSNWCQAVKKNMRRYYILFSFALCEELSEFSTVKAESPKGVDSSLTTSAESTPVKEPPESVMSKVVSLFAVKPEEQRDLTIHEAFLDICKLIVFCFQALPVYAIVLGLESHIFSSLIYTLITIIALQFGIAMELRGLFKVKEVTELFDKAHFTLLPMALFIINFKEMSNLKPAVASARQNENSDPDDSGDHASVVPVEKSSENKELKKQDTDYMLGIFRILVFYTQLSCTLAIVDFPFKWAKERISPLLPSLYGFIYMVVKIAAIVTVMVSFKSIVSIADPSNVLIKTHLGLFLCGHWILLIIDFVASWIFSKVTKE</sequence>
<keyword evidence="2" id="KW-1133">Transmembrane helix</keyword>
<feature type="transmembrane region" description="Helical" evidence="2">
    <location>
        <begin position="154"/>
        <end position="176"/>
    </location>
</feature>
<dbReference type="AlphaFoldDB" id="A0A098VRN1"/>
<evidence type="ECO:0000256" key="2">
    <source>
        <dbReference type="SAM" id="Phobius"/>
    </source>
</evidence>
<dbReference type="Proteomes" id="UP000029725">
    <property type="component" value="Unassembled WGS sequence"/>
</dbReference>
<name>A0A098VRN1_9MICR</name>
<dbReference type="VEuPathDB" id="MicrosporidiaDB:DI09_34p100"/>
<dbReference type="GeneID" id="25259639"/>